<dbReference type="NCBIfam" id="NF004397">
    <property type="entry name" value="PRK05755.1"/>
    <property type="match status" value="1"/>
</dbReference>
<proteinExistence type="inferred from homology"/>
<dbReference type="Gene3D" id="3.40.50.1010">
    <property type="entry name" value="5'-nuclease"/>
    <property type="match status" value="1"/>
</dbReference>
<comment type="function">
    <text evidence="11">In addition to polymerase activity, this DNA polymerase exhibits 5'-3' exonuclease activity.</text>
</comment>
<dbReference type="InterPro" id="IPR036397">
    <property type="entry name" value="RNaseH_sf"/>
</dbReference>
<dbReference type="CDD" id="cd08637">
    <property type="entry name" value="DNA_pol_A_pol_I_C"/>
    <property type="match status" value="1"/>
</dbReference>
<evidence type="ECO:0000259" key="13">
    <source>
        <dbReference type="SMART" id="SM00475"/>
    </source>
</evidence>
<evidence type="ECO:0000256" key="6">
    <source>
        <dbReference type="ARBA" id="ARBA00022932"/>
    </source>
</evidence>
<dbReference type="FunFam" id="1.10.150.20:FF:000003">
    <property type="entry name" value="DNA polymerase I"/>
    <property type="match status" value="1"/>
</dbReference>
<dbReference type="Gene3D" id="1.10.150.20">
    <property type="entry name" value="5' to 3' exonuclease, C-terminal subdomain"/>
    <property type="match status" value="2"/>
</dbReference>
<keyword evidence="8 11" id="KW-0234">DNA repair</keyword>
<dbReference type="GO" id="GO:0003887">
    <property type="term" value="F:DNA-directed DNA polymerase activity"/>
    <property type="evidence" value="ECO:0007669"/>
    <property type="project" value="UniProtKB-UniRule"/>
</dbReference>
<dbReference type="CDD" id="cd09898">
    <property type="entry name" value="H3TH_53EXO"/>
    <property type="match status" value="1"/>
</dbReference>
<dbReference type="Gene3D" id="3.30.420.10">
    <property type="entry name" value="Ribonuclease H-like superfamily/Ribonuclease H"/>
    <property type="match status" value="1"/>
</dbReference>
<dbReference type="SMART" id="SM00279">
    <property type="entry name" value="HhH2"/>
    <property type="match status" value="1"/>
</dbReference>
<feature type="compositionally biased region" description="Low complexity" evidence="12">
    <location>
        <begin position="314"/>
        <end position="324"/>
    </location>
</feature>
<dbReference type="FunFam" id="1.20.1060.10:FF:000001">
    <property type="entry name" value="DNA polymerase I"/>
    <property type="match status" value="1"/>
</dbReference>
<dbReference type="InterPro" id="IPR020046">
    <property type="entry name" value="5-3_exonucl_a-hlix_arch_N"/>
</dbReference>
<evidence type="ECO:0000256" key="5">
    <source>
        <dbReference type="ARBA" id="ARBA00022763"/>
    </source>
</evidence>
<dbReference type="InterPro" id="IPR002421">
    <property type="entry name" value="5-3_exonuclease"/>
</dbReference>
<dbReference type="Gene3D" id="1.20.1060.10">
    <property type="entry name" value="Taq DNA Polymerase, Chain T, domain 4"/>
    <property type="match status" value="1"/>
</dbReference>
<reference evidence="15" key="1">
    <citation type="submission" date="2016-04" db="EMBL/GenBank/DDBJ databases">
        <authorList>
            <person name="Evans L.H."/>
            <person name="Alamgir A."/>
            <person name="Owens N."/>
            <person name="Weber N.D."/>
            <person name="Virtaneva K."/>
            <person name="Barbian K."/>
            <person name="Babar A."/>
            <person name="Rosenke K."/>
        </authorList>
    </citation>
    <scope>NUCLEOTIDE SEQUENCE</scope>
    <source>
        <strain evidence="15">86</strain>
    </source>
</reference>
<dbReference type="AlphaFoldDB" id="A0A212JW78"/>
<keyword evidence="4 11" id="KW-0235">DNA replication</keyword>
<accession>A0A212JW78</accession>
<dbReference type="InterPro" id="IPR001098">
    <property type="entry name" value="DNA-dir_DNA_pol_A_palm_dom"/>
</dbReference>
<comment type="catalytic activity">
    <reaction evidence="9 11">
        <text>DNA(n) + a 2'-deoxyribonucleoside 5'-triphosphate = DNA(n+1) + diphosphate</text>
        <dbReference type="Rhea" id="RHEA:22508"/>
        <dbReference type="Rhea" id="RHEA-COMP:17339"/>
        <dbReference type="Rhea" id="RHEA-COMP:17340"/>
        <dbReference type="ChEBI" id="CHEBI:33019"/>
        <dbReference type="ChEBI" id="CHEBI:61560"/>
        <dbReference type="ChEBI" id="CHEBI:173112"/>
        <dbReference type="EC" id="2.7.7.7"/>
    </reaction>
</comment>
<dbReference type="PROSITE" id="PS00447">
    <property type="entry name" value="DNA_POLYMERASE_A"/>
    <property type="match status" value="1"/>
</dbReference>
<dbReference type="NCBIfam" id="TIGR00593">
    <property type="entry name" value="pola"/>
    <property type="match status" value="1"/>
</dbReference>
<organism evidence="15">
    <name type="scientific">uncultured delta proteobacterium</name>
    <dbReference type="NCBI Taxonomy" id="34034"/>
    <lineage>
        <taxon>Bacteria</taxon>
        <taxon>Deltaproteobacteria</taxon>
        <taxon>environmental samples</taxon>
    </lineage>
</organism>
<feature type="domain" description="DNA-directed DNA polymerase family A palm" evidence="14">
    <location>
        <begin position="676"/>
        <end position="882"/>
    </location>
</feature>
<protein>
    <recommendedName>
        <fullName evidence="10 11">DNA polymerase I</fullName>
        <ecNumber evidence="10 11">2.7.7.7</ecNumber>
    </recommendedName>
</protein>
<evidence type="ECO:0000256" key="7">
    <source>
        <dbReference type="ARBA" id="ARBA00023125"/>
    </source>
</evidence>
<dbReference type="PRINTS" id="PR00868">
    <property type="entry name" value="DNAPOLI"/>
</dbReference>
<keyword evidence="7 11" id="KW-0238">DNA-binding</keyword>
<evidence type="ECO:0000256" key="8">
    <source>
        <dbReference type="ARBA" id="ARBA00023204"/>
    </source>
</evidence>
<dbReference type="SUPFAM" id="SSF88723">
    <property type="entry name" value="PIN domain-like"/>
    <property type="match status" value="1"/>
</dbReference>
<feature type="region of interest" description="Disordered" evidence="12">
    <location>
        <begin position="338"/>
        <end position="361"/>
    </location>
</feature>
<dbReference type="SUPFAM" id="SSF56672">
    <property type="entry name" value="DNA/RNA polymerases"/>
    <property type="match status" value="1"/>
</dbReference>
<keyword evidence="11" id="KW-0269">Exonuclease</keyword>
<dbReference type="PANTHER" id="PTHR10133:SF27">
    <property type="entry name" value="DNA POLYMERASE NU"/>
    <property type="match status" value="1"/>
</dbReference>
<evidence type="ECO:0000256" key="9">
    <source>
        <dbReference type="ARBA" id="ARBA00049244"/>
    </source>
</evidence>
<keyword evidence="5 11" id="KW-0227">DNA damage</keyword>
<dbReference type="InterPro" id="IPR018320">
    <property type="entry name" value="DNA_polymerase_1"/>
</dbReference>
<keyword evidence="3 11" id="KW-0548">Nucleotidyltransferase</keyword>
<dbReference type="CDD" id="cd09859">
    <property type="entry name" value="PIN_53EXO"/>
    <property type="match status" value="1"/>
</dbReference>
<dbReference type="InterPro" id="IPR036279">
    <property type="entry name" value="5-3_exonuclease_C_sf"/>
</dbReference>
<evidence type="ECO:0000259" key="14">
    <source>
        <dbReference type="SMART" id="SM00482"/>
    </source>
</evidence>
<dbReference type="EC" id="2.7.7.7" evidence="10 11"/>
<dbReference type="EMBL" id="FLUQ01000002">
    <property type="protein sequence ID" value="SBW03701.1"/>
    <property type="molecule type" value="Genomic_DNA"/>
</dbReference>
<evidence type="ECO:0000256" key="1">
    <source>
        <dbReference type="ARBA" id="ARBA00007705"/>
    </source>
</evidence>
<feature type="region of interest" description="Disordered" evidence="12">
    <location>
        <begin position="301"/>
        <end position="324"/>
    </location>
</feature>
<dbReference type="GO" id="GO:0008409">
    <property type="term" value="F:5'-3' exonuclease activity"/>
    <property type="evidence" value="ECO:0007669"/>
    <property type="project" value="UniProtKB-UniRule"/>
</dbReference>
<gene>
    <name evidence="11 15" type="primary">polA</name>
    <name evidence="15" type="ORF">KL86DPRO_20188</name>
</gene>
<feature type="compositionally biased region" description="Low complexity" evidence="12">
    <location>
        <begin position="338"/>
        <end position="353"/>
    </location>
</feature>
<dbReference type="Pfam" id="PF02739">
    <property type="entry name" value="5_3_exonuc_N"/>
    <property type="match status" value="1"/>
</dbReference>
<feature type="domain" description="5'-3' exonuclease" evidence="13">
    <location>
        <begin position="12"/>
        <end position="267"/>
    </location>
</feature>
<dbReference type="Gene3D" id="3.30.70.370">
    <property type="match status" value="1"/>
</dbReference>
<dbReference type="InterPro" id="IPR002298">
    <property type="entry name" value="DNA_polymerase_A"/>
</dbReference>
<dbReference type="InterPro" id="IPR029060">
    <property type="entry name" value="PIN-like_dom_sf"/>
</dbReference>
<evidence type="ECO:0000256" key="11">
    <source>
        <dbReference type="RuleBase" id="RU004460"/>
    </source>
</evidence>
<sequence length="922" mass="100679">MALRTRLNFSADPLFLMDGTAFIFRGFYAYQDMARSDGTPTNALFITARIVLKLLREEKPARFAFIMDGKGPNFRHELFPAYKAQRGATPEGLVAQLQPVRDLLRALGLPVIVSESCEADDCIASLAARFKSERPVVIVGADKDLKQCLAENVVLWDPGTKEEKLTTLQSFREAEGMEPSSWPDYQAIIGDSSDNIPGVPGVGPKTASELFKTFTSLEEIRDRFAAVPPKIAKKLDGKMDDAFLYRQLTTLKTDTCLALTDADLSVRPMDMAAATKIIEEYELRSLLRELASMERAGFIRQDGTLTPPKPAPAAPATSVPTGRADAPAAELPLLAADKPSSPQTETAPAAPQPMGQGTLFDFAAPQPTLDLPVAATVAALPDLAGKTVAVVLPDKDANHIAVAVGNTSVLFTGSGKDLAAHVAAALPERLVTPDLKALYTADPAWKAIPVGRCFDLSLAAYLLNPEDRDYSFPHLMRRWAEQVADTTPPTDDPARFALNLYAILAARLAAAEQDSLMRDLEMPLIPVLKAMEEAGVRIDRAAFADFLAHVQADLDVKEKRIYELAEGPFNIRSSQQLGDVLFSRLNLPKAGKTKGGAASTSQEALEKLIDKHPIINAILEYRTLEKLRSTYLEPLPRLADKDDRIHTTFNLLATATGRLSSSNPNLQNIPVRGEFGPRMRACFIASPGKLLVSADYSQVELRILAHMAKDPILTESFQKGEDIHSRTASLLFDVDPSSVTPDQRRHAKTINFGLIYGMGPQKLGQDLGISVKEAKAFIEKYFERLGALRVFYDAVEKGARERGYVTTMAGRRRYIPDIMSENNQLRSQARRQAINARVQGSAADVIKIAMLAIANDAELAALDARLLLQIHDELIMEVPEANAQKAGERMALLMAKAAPAGENMQVPLAVDWGTGKNWNEAH</sequence>
<dbReference type="SMART" id="SM00482">
    <property type="entry name" value="POLAc"/>
    <property type="match status" value="1"/>
</dbReference>
<evidence type="ECO:0000256" key="12">
    <source>
        <dbReference type="SAM" id="MobiDB-lite"/>
    </source>
</evidence>
<evidence type="ECO:0000256" key="10">
    <source>
        <dbReference type="NCBIfam" id="TIGR00593"/>
    </source>
</evidence>
<keyword evidence="11" id="KW-0378">Hydrolase</keyword>
<dbReference type="GO" id="GO:0006302">
    <property type="term" value="P:double-strand break repair"/>
    <property type="evidence" value="ECO:0007669"/>
    <property type="project" value="TreeGrafter"/>
</dbReference>
<evidence type="ECO:0000313" key="15">
    <source>
        <dbReference type="EMBL" id="SBW03701.1"/>
    </source>
</evidence>
<evidence type="ECO:0000256" key="2">
    <source>
        <dbReference type="ARBA" id="ARBA00022679"/>
    </source>
</evidence>
<dbReference type="InterPro" id="IPR020045">
    <property type="entry name" value="DNA_polI_H3TH"/>
</dbReference>
<dbReference type="InterPro" id="IPR019760">
    <property type="entry name" value="DNA-dir_DNA_pol_A_CS"/>
</dbReference>
<dbReference type="PANTHER" id="PTHR10133">
    <property type="entry name" value="DNA POLYMERASE I"/>
    <property type="match status" value="1"/>
</dbReference>
<comment type="similarity">
    <text evidence="1 11">Belongs to the DNA polymerase type-A family.</text>
</comment>
<dbReference type="SUPFAM" id="SSF47807">
    <property type="entry name" value="5' to 3' exonuclease, C-terminal subdomain"/>
    <property type="match status" value="1"/>
</dbReference>
<evidence type="ECO:0000256" key="4">
    <source>
        <dbReference type="ARBA" id="ARBA00022705"/>
    </source>
</evidence>
<keyword evidence="6 11" id="KW-0239">DNA-directed DNA polymerase</keyword>
<dbReference type="Pfam" id="PF00476">
    <property type="entry name" value="DNA_pol_A"/>
    <property type="match status" value="1"/>
</dbReference>
<dbReference type="SMART" id="SM00475">
    <property type="entry name" value="53EXOc"/>
    <property type="match status" value="1"/>
</dbReference>
<keyword evidence="2 11" id="KW-0808">Transferase</keyword>
<dbReference type="GO" id="GO:0003677">
    <property type="term" value="F:DNA binding"/>
    <property type="evidence" value="ECO:0007669"/>
    <property type="project" value="UniProtKB-UniRule"/>
</dbReference>
<dbReference type="Pfam" id="PF01367">
    <property type="entry name" value="5_3_exonuc"/>
    <property type="match status" value="1"/>
</dbReference>
<dbReference type="InterPro" id="IPR043502">
    <property type="entry name" value="DNA/RNA_pol_sf"/>
</dbReference>
<dbReference type="GO" id="GO:0006261">
    <property type="term" value="P:DNA-templated DNA replication"/>
    <property type="evidence" value="ECO:0007669"/>
    <property type="project" value="UniProtKB-UniRule"/>
</dbReference>
<name>A0A212JW78_9DELT</name>
<dbReference type="InterPro" id="IPR008918">
    <property type="entry name" value="HhH2"/>
</dbReference>
<dbReference type="FunFam" id="1.10.150.20:FF:000002">
    <property type="entry name" value="DNA polymerase I"/>
    <property type="match status" value="1"/>
</dbReference>
<keyword evidence="11" id="KW-0540">Nuclease</keyword>
<evidence type="ECO:0000256" key="3">
    <source>
        <dbReference type="ARBA" id="ARBA00022695"/>
    </source>
</evidence>